<proteinExistence type="predicted"/>
<dbReference type="Gene3D" id="1.10.443.10">
    <property type="entry name" value="Intergrase catalytic core"/>
    <property type="match status" value="1"/>
</dbReference>
<dbReference type="InterPro" id="IPR011010">
    <property type="entry name" value="DNA_brk_join_enz"/>
</dbReference>
<dbReference type="InterPro" id="IPR050090">
    <property type="entry name" value="Tyrosine_recombinase_XerCD"/>
</dbReference>
<keyword evidence="1" id="KW-0238">DNA-binding</keyword>
<dbReference type="Pfam" id="PF24894">
    <property type="entry name" value="Hexapep_GlmU"/>
    <property type="match status" value="1"/>
</dbReference>
<dbReference type="Gene3D" id="2.160.10.10">
    <property type="entry name" value="Hexapeptide repeat proteins"/>
    <property type="match status" value="1"/>
</dbReference>
<evidence type="ECO:0000259" key="3">
    <source>
        <dbReference type="PROSITE" id="PS51898"/>
    </source>
</evidence>
<dbReference type="GO" id="GO:0006310">
    <property type="term" value="P:DNA recombination"/>
    <property type="evidence" value="ECO:0007669"/>
    <property type="project" value="UniProtKB-KW"/>
</dbReference>
<reference evidence="4" key="1">
    <citation type="journal article" date="2015" name="Nature">
        <title>Complex archaea that bridge the gap between prokaryotes and eukaryotes.</title>
        <authorList>
            <person name="Spang A."/>
            <person name="Saw J.H."/>
            <person name="Jorgensen S.L."/>
            <person name="Zaremba-Niedzwiedzka K."/>
            <person name="Martijn J."/>
            <person name="Lind A.E."/>
            <person name="van Eijk R."/>
            <person name="Schleper C."/>
            <person name="Guy L."/>
            <person name="Ettema T.J."/>
        </authorList>
    </citation>
    <scope>NUCLEOTIDE SEQUENCE</scope>
</reference>
<dbReference type="AlphaFoldDB" id="A0A0F9CMK7"/>
<dbReference type="SUPFAM" id="SSF51161">
    <property type="entry name" value="Trimeric LpxA-like enzymes"/>
    <property type="match status" value="1"/>
</dbReference>
<dbReference type="InterPro" id="IPR002104">
    <property type="entry name" value="Integrase_catalytic"/>
</dbReference>
<name>A0A0F9CMK7_9ZZZZ</name>
<dbReference type="SUPFAM" id="SSF53448">
    <property type="entry name" value="Nucleotide-diphospho-sugar transferases"/>
    <property type="match status" value="1"/>
</dbReference>
<gene>
    <name evidence="4" type="ORF">LCGC14_2305890</name>
</gene>
<dbReference type="Pfam" id="PF00589">
    <property type="entry name" value="Phage_integrase"/>
    <property type="match status" value="1"/>
</dbReference>
<evidence type="ECO:0000256" key="1">
    <source>
        <dbReference type="ARBA" id="ARBA00023125"/>
    </source>
</evidence>
<protein>
    <recommendedName>
        <fullName evidence="3">Tyr recombinase domain-containing protein</fullName>
    </recommendedName>
</protein>
<dbReference type="PROSITE" id="PS51898">
    <property type="entry name" value="TYR_RECOMBINASE"/>
    <property type="match status" value="1"/>
</dbReference>
<dbReference type="GO" id="GO:0015074">
    <property type="term" value="P:DNA integration"/>
    <property type="evidence" value="ECO:0007669"/>
    <property type="project" value="InterPro"/>
</dbReference>
<dbReference type="PANTHER" id="PTHR30349:SF41">
    <property type="entry name" value="INTEGRASE_RECOMBINASE PROTEIN MJ0367-RELATED"/>
    <property type="match status" value="1"/>
</dbReference>
<dbReference type="InterPro" id="IPR011004">
    <property type="entry name" value="Trimer_LpxA-like_sf"/>
</dbReference>
<evidence type="ECO:0000256" key="2">
    <source>
        <dbReference type="ARBA" id="ARBA00023172"/>
    </source>
</evidence>
<dbReference type="InterPro" id="IPR056818">
    <property type="entry name" value="GlmU/GlgC-like_hexapep"/>
</dbReference>
<sequence>MAQLTVLILIQNKEEGLLSIADHREKSLVPVLGGAKVIDYYIDPVLSSPFDRIKILIDRDMTGIKDYLIYTYNSNKIRIISEKDIFQSFLDLLRLKKGDGMLILRAGGLFLPDWKDFPEFLKKIPSGTYKITTKNKHTIGYFLRETKFARKLKNFGPSIDSTSPKTDQLWDVLVNAFETTAKIKEYDAKYLGLLTAFEYYTVHFSLMRNIEEFNNYRNYLSSASVNDENLARILGSGFVKNSHISSSCSIEGYVEGSIIFSNVKVGKNARVLNSVIMNNNYIGERAVIQNAIVCDNSELFSRVSPNIGEDARIGEDDCTGANVLYPGQIYGGVTLIGQNVEIPKGFKIGTVEKIMPFKFHARSLQKVFKRCCEQSGLKEKKPTVHFHSLRHGFATHCLRREVTLRSIQQMLGHSDLSTTAIYLQLVPEEAVAEYIQKF</sequence>
<dbReference type="EMBL" id="LAZR01032613">
    <property type="protein sequence ID" value="KKL50399.1"/>
    <property type="molecule type" value="Genomic_DNA"/>
</dbReference>
<dbReference type="SUPFAM" id="SSF56349">
    <property type="entry name" value="DNA breaking-rejoining enzymes"/>
    <property type="match status" value="1"/>
</dbReference>
<dbReference type="GO" id="GO:0003677">
    <property type="term" value="F:DNA binding"/>
    <property type="evidence" value="ECO:0007669"/>
    <property type="project" value="UniProtKB-KW"/>
</dbReference>
<comment type="caution">
    <text evidence="4">The sequence shown here is derived from an EMBL/GenBank/DDBJ whole genome shotgun (WGS) entry which is preliminary data.</text>
</comment>
<dbReference type="InterPro" id="IPR013762">
    <property type="entry name" value="Integrase-like_cat_sf"/>
</dbReference>
<dbReference type="PANTHER" id="PTHR30349">
    <property type="entry name" value="PHAGE INTEGRASE-RELATED"/>
    <property type="match status" value="1"/>
</dbReference>
<evidence type="ECO:0000313" key="4">
    <source>
        <dbReference type="EMBL" id="KKL50399.1"/>
    </source>
</evidence>
<dbReference type="CDD" id="cd04651">
    <property type="entry name" value="LbH_G1P_AT_C"/>
    <property type="match status" value="1"/>
</dbReference>
<accession>A0A0F9CMK7</accession>
<dbReference type="InterPro" id="IPR029044">
    <property type="entry name" value="Nucleotide-diphossugar_trans"/>
</dbReference>
<organism evidence="4">
    <name type="scientific">marine sediment metagenome</name>
    <dbReference type="NCBI Taxonomy" id="412755"/>
    <lineage>
        <taxon>unclassified sequences</taxon>
        <taxon>metagenomes</taxon>
        <taxon>ecological metagenomes</taxon>
    </lineage>
</organism>
<feature type="domain" description="Tyr recombinase" evidence="3">
    <location>
        <begin position="199"/>
        <end position="435"/>
    </location>
</feature>
<keyword evidence="2" id="KW-0233">DNA recombination</keyword>